<dbReference type="AlphaFoldDB" id="A0A942TIL0"/>
<keyword evidence="5 7" id="KW-1133">Transmembrane helix</keyword>
<dbReference type="PANTHER" id="PTHR43744:SF12">
    <property type="entry name" value="ABC TRANSPORTER PERMEASE PROTEIN MG189-RELATED"/>
    <property type="match status" value="1"/>
</dbReference>
<keyword evidence="4 7" id="KW-0812">Transmembrane</keyword>
<organism evidence="9 10">
    <name type="scientific">Lederbergia citri</name>
    <dbReference type="NCBI Taxonomy" id="2833580"/>
    <lineage>
        <taxon>Bacteria</taxon>
        <taxon>Bacillati</taxon>
        <taxon>Bacillota</taxon>
        <taxon>Bacilli</taxon>
        <taxon>Bacillales</taxon>
        <taxon>Bacillaceae</taxon>
        <taxon>Lederbergia</taxon>
    </lineage>
</organism>
<evidence type="ECO:0000313" key="9">
    <source>
        <dbReference type="EMBL" id="MBS4197004.1"/>
    </source>
</evidence>
<dbReference type="PANTHER" id="PTHR43744">
    <property type="entry name" value="ABC TRANSPORTER PERMEASE PROTEIN MG189-RELATED-RELATED"/>
    <property type="match status" value="1"/>
</dbReference>
<name>A0A942TIL0_9BACI</name>
<evidence type="ECO:0000256" key="3">
    <source>
        <dbReference type="ARBA" id="ARBA00022475"/>
    </source>
</evidence>
<dbReference type="GO" id="GO:0005886">
    <property type="term" value="C:plasma membrane"/>
    <property type="evidence" value="ECO:0007669"/>
    <property type="project" value="UniProtKB-SubCell"/>
</dbReference>
<accession>A0A942TIL0</accession>
<dbReference type="Pfam" id="PF00528">
    <property type="entry name" value="BPD_transp_1"/>
    <property type="match status" value="1"/>
</dbReference>
<dbReference type="PROSITE" id="PS50928">
    <property type="entry name" value="ABC_TM1"/>
    <property type="match status" value="1"/>
</dbReference>
<feature type="transmembrane region" description="Helical" evidence="7">
    <location>
        <begin position="153"/>
        <end position="175"/>
    </location>
</feature>
<evidence type="ECO:0000256" key="7">
    <source>
        <dbReference type="RuleBase" id="RU363032"/>
    </source>
</evidence>
<dbReference type="Gene3D" id="1.10.3720.10">
    <property type="entry name" value="MetI-like"/>
    <property type="match status" value="1"/>
</dbReference>
<dbReference type="InterPro" id="IPR035906">
    <property type="entry name" value="MetI-like_sf"/>
</dbReference>
<evidence type="ECO:0000256" key="5">
    <source>
        <dbReference type="ARBA" id="ARBA00022989"/>
    </source>
</evidence>
<dbReference type="SUPFAM" id="SSF161098">
    <property type="entry name" value="MetI-like"/>
    <property type="match status" value="1"/>
</dbReference>
<evidence type="ECO:0000256" key="4">
    <source>
        <dbReference type="ARBA" id="ARBA00022692"/>
    </source>
</evidence>
<evidence type="ECO:0000313" key="10">
    <source>
        <dbReference type="Proteomes" id="UP000681414"/>
    </source>
</evidence>
<comment type="subcellular location">
    <subcellularLocation>
        <location evidence="1 7">Cell membrane</location>
        <topology evidence="1 7">Multi-pass membrane protein</topology>
    </subcellularLocation>
</comment>
<proteinExistence type="inferred from homology"/>
<dbReference type="CDD" id="cd06261">
    <property type="entry name" value="TM_PBP2"/>
    <property type="match status" value="1"/>
</dbReference>
<feature type="transmembrane region" description="Helical" evidence="7">
    <location>
        <begin position="21"/>
        <end position="51"/>
    </location>
</feature>
<feature type="transmembrane region" description="Helical" evidence="7">
    <location>
        <begin position="121"/>
        <end position="141"/>
    </location>
</feature>
<keyword evidence="10" id="KW-1185">Reference proteome</keyword>
<comment type="caution">
    <text evidence="9">The sequence shown here is derived from an EMBL/GenBank/DDBJ whole genome shotgun (WGS) entry which is preliminary data.</text>
</comment>
<dbReference type="EMBL" id="JAGYPG010000003">
    <property type="protein sequence ID" value="MBS4197004.1"/>
    <property type="molecule type" value="Genomic_DNA"/>
</dbReference>
<keyword evidence="3" id="KW-1003">Cell membrane</keyword>
<evidence type="ECO:0000256" key="6">
    <source>
        <dbReference type="ARBA" id="ARBA00023136"/>
    </source>
</evidence>
<feature type="transmembrane region" description="Helical" evidence="7">
    <location>
        <begin position="196"/>
        <end position="221"/>
    </location>
</feature>
<gene>
    <name evidence="9" type="ORF">KHA97_18290</name>
</gene>
<dbReference type="GO" id="GO:0055085">
    <property type="term" value="P:transmembrane transport"/>
    <property type="evidence" value="ECO:0007669"/>
    <property type="project" value="InterPro"/>
</dbReference>
<feature type="transmembrane region" description="Helical" evidence="7">
    <location>
        <begin position="257"/>
        <end position="281"/>
    </location>
</feature>
<evidence type="ECO:0000259" key="8">
    <source>
        <dbReference type="PROSITE" id="PS50928"/>
    </source>
</evidence>
<keyword evidence="6 7" id="KW-0472">Membrane</keyword>
<dbReference type="Proteomes" id="UP000681414">
    <property type="component" value="Unassembled WGS sequence"/>
</dbReference>
<dbReference type="PROSITE" id="PS51257">
    <property type="entry name" value="PROKAR_LIPOPROTEIN"/>
    <property type="match status" value="1"/>
</dbReference>
<feature type="transmembrane region" description="Helical" evidence="7">
    <location>
        <begin position="83"/>
        <end position="109"/>
    </location>
</feature>
<reference evidence="9 10" key="1">
    <citation type="submission" date="2021-05" db="EMBL/GenBank/DDBJ databases">
        <title>Novel Bacillus species.</title>
        <authorList>
            <person name="Liu G."/>
        </authorList>
    </citation>
    <scope>NUCLEOTIDE SEQUENCE [LARGE SCALE GENOMIC DNA]</scope>
    <source>
        <strain evidence="10">FJAT-49780</strain>
    </source>
</reference>
<keyword evidence="2 7" id="KW-0813">Transport</keyword>
<evidence type="ECO:0000256" key="1">
    <source>
        <dbReference type="ARBA" id="ARBA00004651"/>
    </source>
</evidence>
<dbReference type="RefSeq" id="WP_213126202.1">
    <property type="nucleotide sequence ID" value="NZ_JAGYPG010000003.1"/>
</dbReference>
<evidence type="ECO:0000256" key="2">
    <source>
        <dbReference type="ARBA" id="ARBA00022448"/>
    </source>
</evidence>
<sequence>MELENIKKTNTKKRVKIRKDFSVPQIILFLILACVLFLTLVPILLMIFISFKSNSQILGNFWGMPKPWLVANYKLAFAGIWKYIINTVLYTGVACLFIVTLSSVGGYVFAKKKFPGKEIIFMLFLAMMMVPGLLTLIPSYVLHHQLGLTNTPWAIILQHTAGGQIFGIFLCRSFMNGLPNSIFESARIDGASEFVIFRKIVIPMTTPILTTVVVMQSVGIYNDYVWPLLVIRDSAKQVVSVGLTLFSSQFGTTATGIQFAGFAISSIPLLITFIFGMKYYIQGMTQGALKM</sequence>
<feature type="domain" description="ABC transmembrane type-1" evidence="8">
    <location>
        <begin position="84"/>
        <end position="275"/>
    </location>
</feature>
<protein>
    <submittedName>
        <fullName evidence="9">Carbohydrate ABC transporter permease</fullName>
    </submittedName>
</protein>
<comment type="similarity">
    <text evidence="7">Belongs to the binding-protein-dependent transport system permease family.</text>
</comment>
<dbReference type="InterPro" id="IPR000515">
    <property type="entry name" value="MetI-like"/>
</dbReference>